<protein>
    <submittedName>
        <fullName evidence="1">Uncharacterized protein</fullName>
    </submittedName>
</protein>
<accession>A0A0F9HP11</accession>
<reference evidence="1" key="1">
    <citation type="journal article" date="2015" name="Nature">
        <title>Complex archaea that bridge the gap between prokaryotes and eukaryotes.</title>
        <authorList>
            <person name="Spang A."/>
            <person name="Saw J.H."/>
            <person name="Jorgensen S.L."/>
            <person name="Zaremba-Niedzwiedzka K."/>
            <person name="Martijn J."/>
            <person name="Lind A.E."/>
            <person name="van Eijk R."/>
            <person name="Schleper C."/>
            <person name="Guy L."/>
            <person name="Ettema T.J."/>
        </authorList>
    </citation>
    <scope>NUCLEOTIDE SEQUENCE</scope>
</reference>
<sequence length="152" mass="18183">MNKPLSLVTGLLIALFAFSSIAFCYKMYRVHDNLIYLIFNDKFIEPFENLYLLTYDLTLYTITSHDERSVDFHMDWLKKLLKKNGHEILDIMIIIHNHPPNMSRKFSDMDIQSWYNFKREGFTGNFYLYISGDLLDEYTDIFYRNIHLNIGT</sequence>
<gene>
    <name evidence="1" type="ORF">LCGC14_1758590</name>
</gene>
<dbReference type="EMBL" id="LAZR01016328">
    <property type="protein sequence ID" value="KKM04992.1"/>
    <property type="molecule type" value="Genomic_DNA"/>
</dbReference>
<evidence type="ECO:0000313" key="1">
    <source>
        <dbReference type="EMBL" id="KKM04992.1"/>
    </source>
</evidence>
<name>A0A0F9HP11_9ZZZZ</name>
<comment type="caution">
    <text evidence="1">The sequence shown here is derived from an EMBL/GenBank/DDBJ whole genome shotgun (WGS) entry which is preliminary data.</text>
</comment>
<dbReference type="AlphaFoldDB" id="A0A0F9HP11"/>
<organism evidence="1">
    <name type="scientific">marine sediment metagenome</name>
    <dbReference type="NCBI Taxonomy" id="412755"/>
    <lineage>
        <taxon>unclassified sequences</taxon>
        <taxon>metagenomes</taxon>
        <taxon>ecological metagenomes</taxon>
    </lineage>
</organism>
<proteinExistence type="predicted"/>